<keyword evidence="5" id="KW-0804">Transcription</keyword>
<dbReference type="NCBIfam" id="TIGR02937">
    <property type="entry name" value="sigma70-ECF"/>
    <property type="match status" value="1"/>
</dbReference>
<dbReference type="Pfam" id="PF08281">
    <property type="entry name" value="Sigma70_r4_2"/>
    <property type="match status" value="1"/>
</dbReference>
<dbReference type="GO" id="GO:0003677">
    <property type="term" value="F:DNA binding"/>
    <property type="evidence" value="ECO:0007669"/>
    <property type="project" value="UniProtKB-KW"/>
</dbReference>
<evidence type="ECO:0000313" key="9">
    <source>
        <dbReference type="Proteomes" id="UP000249204"/>
    </source>
</evidence>
<evidence type="ECO:0000256" key="2">
    <source>
        <dbReference type="ARBA" id="ARBA00023015"/>
    </source>
</evidence>
<evidence type="ECO:0000259" key="7">
    <source>
        <dbReference type="Pfam" id="PF08281"/>
    </source>
</evidence>
<keyword evidence="4" id="KW-0238">DNA-binding</keyword>
<comment type="similarity">
    <text evidence="1">Belongs to the sigma-70 factor family. ECF subfamily.</text>
</comment>
<feature type="domain" description="RNA polymerase sigma-70 region 2" evidence="6">
    <location>
        <begin position="13"/>
        <end position="78"/>
    </location>
</feature>
<reference evidence="8 9" key="1">
    <citation type="submission" date="2018-06" db="EMBL/GenBank/DDBJ databases">
        <title>Isolation of heavy metals resistant Paenibacillus silvae NC2 from Gold-Copper mine in ZiJin, China.</title>
        <authorList>
            <person name="Xu J."/>
            <person name="Mazhar H.S."/>
            <person name="Rensing C."/>
        </authorList>
    </citation>
    <scope>NUCLEOTIDE SEQUENCE [LARGE SCALE GENOMIC DNA]</scope>
    <source>
        <strain evidence="8 9">NC2</strain>
    </source>
</reference>
<dbReference type="InterPro" id="IPR013249">
    <property type="entry name" value="RNA_pol_sigma70_r4_t2"/>
</dbReference>
<dbReference type="Gene3D" id="1.10.10.10">
    <property type="entry name" value="Winged helix-like DNA-binding domain superfamily/Winged helix DNA-binding domain"/>
    <property type="match status" value="1"/>
</dbReference>
<dbReference type="InterPro" id="IPR036388">
    <property type="entry name" value="WH-like_DNA-bd_sf"/>
</dbReference>
<dbReference type="Gene3D" id="1.10.1740.10">
    <property type="match status" value="1"/>
</dbReference>
<dbReference type="GO" id="GO:0016987">
    <property type="term" value="F:sigma factor activity"/>
    <property type="evidence" value="ECO:0007669"/>
    <property type="project" value="UniProtKB-KW"/>
</dbReference>
<dbReference type="InterPro" id="IPR013324">
    <property type="entry name" value="RNA_pol_sigma_r3/r4-like"/>
</dbReference>
<comment type="caution">
    <text evidence="8">The sequence shown here is derived from an EMBL/GenBank/DDBJ whole genome shotgun (WGS) entry which is preliminary data.</text>
</comment>
<accession>A0A2W6NB64</accession>
<gene>
    <name evidence="8" type="ORF">DN757_23180</name>
</gene>
<evidence type="ECO:0000259" key="6">
    <source>
        <dbReference type="Pfam" id="PF04542"/>
    </source>
</evidence>
<dbReference type="AlphaFoldDB" id="A0A2W6NB64"/>
<proteinExistence type="inferred from homology"/>
<dbReference type="PANTHER" id="PTHR43133">
    <property type="entry name" value="RNA POLYMERASE ECF-TYPE SIGMA FACTO"/>
    <property type="match status" value="1"/>
</dbReference>
<dbReference type="Proteomes" id="UP000249204">
    <property type="component" value="Unassembled WGS sequence"/>
</dbReference>
<evidence type="ECO:0000313" key="8">
    <source>
        <dbReference type="EMBL" id="PZT53222.1"/>
    </source>
</evidence>
<dbReference type="SUPFAM" id="SSF88946">
    <property type="entry name" value="Sigma2 domain of RNA polymerase sigma factors"/>
    <property type="match status" value="1"/>
</dbReference>
<keyword evidence="3" id="KW-0731">Sigma factor</keyword>
<evidence type="ECO:0000256" key="4">
    <source>
        <dbReference type="ARBA" id="ARBA00023125"/>
    </source>
</evidence>
<organism evidence="8 9">
    <name type="scientific">Paenibacillus silvae</name>
    <dbReference type="NCBI Taxonomy" id="1325358"/>
    <lineage>
        <taxon>Bacteria</taxon>
        <taxon>Bacillati</taxon>
        <taxon>Bacillota</taxon>
        <taxon>Bacilli</taxon>
        <taxon>Bacillales</taxon>
        <taxon>Paenibacillaceae</taxon>
        <taxon>Paenibacillus</taxon>
    </lineage>
</organism>
<sequence length="174" mass="21105">MKPGMRSDLYAELFKQYQSSLYLYLYRMCGSQEIAEELVQETFYRAMVSMKTKHADYARAWLYKVARHLFIDWYRKHRGELEMNRELEKQCIENTYRSPEEVLIANEQMKLIEKVIKKLPEQYRTVLLLREMNELSYKELCEILDMTMSQVKVSLFRAKARFRKEMLQIKGENE</sequence>
<dbReference type="CDD" id="cd06171">
    <property type="entry name" value="Sigma70_r4"/>
    <property type="match status" value="1"/>
</dbReference>
<dbReference type="InterPro" id="IPR039425">
    <property type="entry name" value="RNA_pol_sigma-70-like"/>
</dbReference>
<name>A0A2W6NB64_9BACL</name>
<dbReference type="GO" id="GO:0006352">
    <property type="term" value="P:DNA-templated transcription initiation"/>
    <property type="evidence" value="ECO:0007669"/>
    <property type="project" value="InterPro"/>
</dbReference>
<keyword evidence="2" id="KW-0805">Transcription regulation</keyword>
<feature type="domain" description="RNA polymerase sigma factor 70 region 4 type 2" evidence="7">
    <location>
        <begin position="111"/>
        <end position="161"/>
    </location>
</feature>
<dbReference type="InterPro" id="IPR014284">
    <property type="entry name" value="RNA_pol_sigma-70_dom"/>
</dbReference>
<evidence type="ECO:0000256" key="5">
    <source>
        <dbReference type="ARBA" id="ARBA00023163"/>
    </source>
</evidence>
<dbReference type="InterPro" id="IPR007627">
    <property type="entry name" value="RNA_pol_sigma70_r2"/>
</dbReference>
<protein>
    <submittedName>
        <fullName evidence="8">RNA polymerase subunit sigma-24</fullName>
    </submittedName>
</protein>
<evidence type="ECO:0000256" key="3">
    <source>
        <dbReference type="ARBA" id="ARBA00023082"/>
    </source>
</evidence>
<dbReference type="InterPro" id="IPR013325">
    <property type="entry name" value="RNA_pol_sigma_r2"/>
</dbReference>
<dbReference type="PANTHER" id="PTHR43133:SF52">
    <property type="entry name" value="ECF RNA POLYMERASE SIGMA FACTOR SIGL"/>
    <property type="match status" value="1"/>
</dbReference>
<evidence type="ECO:0000256" key="1">
    <source>
        <dbReference type="ARBA" id="ARBA00010641"/>
    </source>
</evidence>
<dbReference type="SUPFAM" id="SSF88659">
    <property type="entry name" value="Sigma3 and sigma4 domains of RNA polymerase sigma factors"/>
    <property type="match status" value="1"/>
</dbReference>
<dbReference type="EMBL" id="QKWW01000074">
    <property type="protein sequence ID" value="PZT53222.1"/>
    <property type="molecule type" value="Genomic_DNA"/>
</dbReference>
<dbReference type="Pfam" id="PF04542">
    <property type="entry name" value="Sigma70_r2"/>
    <property type="match status" value="1"/>
</dbReference>